<comment type="caution">
    <text evidence="1">The sequence shown here is derived from an EMBL/GenBank/DDBJ whole genome shotgun (WGS) entry which is preliminary data.</text>
</comment>
<evidence type="ECO:0000313" key="1">
    <source>
        <dbReference type="EMBL" id="GGE01474.1"/>
    </source>
</evidence>
<sequence length="59" mass="6942">MRQEHQTEAPKNGYNPHIQKINHYITPCASDKYNESVFIRAYTVNDADPVETRSELEYK</sequence>
<name>A0A916ZJQ3_9BACL</name>
<dbReference type="Proteomes" id="UP000612456">
    <property type="component" value="Unassembled WGS sequence"/>
</dbReference>
<protein>
    <submittedName>
        <fullName evidence="1">Uncharacterized protein</fullName>
    </submittedName>
</protein>
<reference evidence="1" key="2">
    <citation type="submission" date="2020-09" db="EMBL/GenBank/DDBJ databases">
        <authorList>
            <person name="Sun Q."/>
            <person name="Zhou Y."/>
        </authorList>
    </citation>
    <scope>NUCLEOTIDE SEQUENCE</scope>
    <source>
        <strain evidence="1">CGMCC 1.15178</strain>
    </source>
</reference>
<accession>A0A916ZJQ3</accession>
<dbReference type="AlphaFoldDB" id="A0A916ZJQ3"/>
<proteinExistence type="predicted"/>
<reference evidence="1" key="1">
    <citation type="journal article" date="2014" name="Int. J. Syst. Evol. Microbiol.">
        <title>Complete genome sequence of Corynebacterium casei LMG S-19264T (=DSM 44701T), isolated from a smear-ripened cheese.</title>
        <authorList>
            <consortium name="US DOE Joint Genome Institute (JGI-PGF)"/>
            <person name="Walter F."/>
            <person name="Albersmeier A."/>
            <person name="Kalinowski J."/>
            <person name="Ruckert C."/>
        </authorList>
    </citation>
    <scope>NUCLEOTIDE SEQUENCE</scope>
    <source>
        <strain evidence="1">CGMCC 1.15178</strain>
    </source>
</reference>
<gene>
    <name evidence="1" type="ORF">GCM10010911_70450</name>
</gene>
<keyword evidence="2" id="KW-1185">Reference proteome</keyword>
<dbReference type="EMBL" id="BMHP01000016">
    <property type="protein sequence ID" value="GGE01474.1"/>
    <property type="molecule type" value="Genomic_DNA"/>
</dbReference>
<organism evidence="1 2">
    <name type="scientific">Paenibacillus nasutitermitis</name>
    <dbReference type="NCBI Taxonomy" id="1652958"/>
    <lineage>
        <taxon>Bacteria</taxon>
        <taxon>Bacillati</taxon>
        <taxon>Bacillota</taxon>
        <taxon>Bacilli</taxon>
        <taxon>Bacillales</taxon>
        <taxon>Paenibacillaceae</taxon>
        <taxon>Paenibacillus</taxon>
    </lineage>
</organism>
<evidence type="ECO:0000313" key="2">
    <source>
        <dbReference type="Proteomes" id="UP000612456"/>
    </source>
</evidence>